<dbReference type="InterPro" id="IPR001128">
    <property type="entry name" value="Cyt_P450"/>
</dbReference>
<evidence type="ECO:0000256" key="4">
    <source>
        <dbReference type="ARBA" id="ARBA00023004"/>
    </source>
</evidence>
<dbReference type="GO" id="GO:0006629">
    <property type="term" value="P:lipid metabolic process"/>
    <property type="evidence" value="ECO:0007669"/>
    <property type="project" value="UniProtKB-ARBA"/>
</dbReference>
<dbReference type="GO" id="GO:0004497">
    <property type="term" value="F:monooxygenase activity"/>
    <property type="evidence" value="ECO:0007669"/>
    <property type="project" value="UniProtKB-KW"/>
</dbReference>
<dbReference type="Pfam" id="PF00067">
    <property type="entry name" value="p450"/>
    <property type="match status" value="1"/>
</dbReference>
<keyword evidence="5" id="KW-0349">Heme</keyword>
<evidence type="ECO:0000313" key="6">
    <source>
        <dbReference type="EMBL" id="OSD02319.1"/>
    </source>
</evidence>
<dbReference type="Proteomes" id="UP000193067">
    <property type="component" value="Unassembled WGS sequence"/>
</dbReference>
<sequence>MSLLVTADPLVLTGGVLLLSISLLAIAYPDRFVTSRAIHNVPGPQGIPILGNVLHVIPYQGRTLEWLKYLIDTYGPLCTFTLPVYGRGILINRPEWLAHIKHHDMHWYSRGAHELAILGEFPGRKTPIVCEGAEWRLLRKAILPIFTVKTFTEHVSCAMDRVIRETRELLTDASEKGIAVDWNDLSGRITLSIFTLSSMDLDLGLIESDVGCLQQAFELCDAIAMLNRISSRRLLNPLWRWTEIFSGDRVRFKQARAYVRNLVASIVHKRKAEISEGEKGHVNDWLSELLVRIDDPAAIEDLLVVLLFAGADNTQNSFAWSLYSLMAAPQWLERLRAEAIKNKRTDGEVKYEDLSRYHVHLAVFYETIRLWPGLPKNGRLAVHEDVLPALPEHGLPATKIEKGDFVFWSDYHMMRNEMVWGPTANVFDPGRHLDELGHFVRPSAPNFAGFGAGPRFCPAAQLVAYEYVTCMAGILPYFTFSAVTYDPATGETLSAPEMVDALTPTMGGPFMVNVKQHEGMQ</sequence>
<keyword evidence="5" id="KW-0503">Monooxygenase</keyword>
<dbReference type="InterPro" id="IPR036396">
    <property type="entry name" value="Cyt_P450_sf"/>
</dbReference>
<keyword evidence="7" id="KW-1185">Reference proteome</keyword>
<dbReference type="STRING" id="1353009.A0A1Y2IMI2"/>
<evidence type="ECO:0000256" key="1">
    <source>
        <dbReference type="ARBA" id="ARBA00010617"/>
    </source>
</evidence>
<dbReference type="InterPro" id="IPR017972">
    <property type="entry name" value="Cyt_P450_CS"/>
</dbReference>
<name>A0A1Y2IMI2_TRAC3</name>
<dbReference type="GO" id="GO:0020037">
    <property type="term" value="F:heme binding"/>
    <property type="evidence" value="ECO:0007669"/>
    <property type="project" value="InterPro"/>
</dbReference>
<dbReference type="PANTHER" id="PTHR24296">
    <property type="entry name" value="CYTOCHROME P450"/>
    <property type="match status" value="1"/>
</dbReference>
<dbReference type="PRINTS" id="PR00385">
    <property type="entry name" value="P450"/>
</dbReference>
<dbReference type="GO" id="GO:0005506">
    <property type="term" value="F:iron ion binding"/>
    <property type="evidence" value="ECO:0007669"/>
    <property type="project" value="InterPro"/>
</dbReference>
<accession>A0A1Y2IMI2</accession>
<dbReference type="SUPFAM" id="SSF48264">
    <property type="entry name" value="Cytochrome P450"/>
    <property type="match status" value="1"/>
</dbReference>
<proteinExistence type="inferred from homology"/>
<gene>
    <name evidence="6" type="ORF">PYCCODRAFT_1445210</name>
</gene>
<reference evidence="6 7" key="1">
    <citation type="journal article" date="2015" name="Biotechnol. Biofuels">
        <title>Enhanced degradation of softwood versus hardwood by the white-rot fungus Pycnoporus coccineus.</title>
        <authorList>
            <person name="Couturier M."/>
            <person name="Navarro D."/>
            <person name="Chevret D."/>
            <person name="Henrissat B."/>
            <person name="Piumi F."/>
            <person name="Ruiz-Duenas F.J."/>
            <person name="Martinez A.T."/>
            <person name="Grigoriev I.V."/>
            <person name="Riley R."/>
            <person name="Lipzen A."/>
            <person name="Berrin J.G."/>
            <person name="Master E.R."/>
            <person name="Rosso M.N."/>
        </authorList>
    </citation>
    <scope>NUCLEOTIDE SEQUENCE [LARGE SCALE GENOMIC DNA]</scope>
    <source>
        <strain evidence="6 7">BRFM310</strain>
    </source>
</reference>
<evidence type="ECO:0000256" key="2">
    <source>
        <dbReference type="ARBA" id="ARBA00022723"/>
    </source>
</evidence>
<protein>
    <submittedName>
        <fullName evidence="6">Cytochrome P450</fullName>
    </submittedName>
</protein>
<dbReference type="EMBL" id="KZ084106">
    <property type="protein sequence ID" value="OSD02319.1"/>
    <property type="molecule type" value="Genomic_DNA"/>
</dbReference>
<evidence type="ECO:0000313" key="7">
    <source>
        <dbReference type="Proteomes" id="UP000193067"/>
    </source>
</evidence>
<keyword evidence="3 5" id="KW-0560">Oxidoreductase</keyword>
<organism evidence="6 7">
    <name type="scientific">Trametes coccinea (strain BRFM310)</name>
    <name type="common">Pycnoporus coccineus</name>
    <dbReference type="NCBI Taxonomy" id="1353009"/>
    <lineage>
        <taxon>Eukaryota</taxon>
        <taxon>Fungi</taxon>
        <taxon>Dikarya</taxon>
        <taxon>Basidiomycota</taxon>
        <taxon>Agaricomycotina</taxon>
        <taxon>Agaricomycetes</taxon>
        <taxon>Polyporales</taxon>
        <taxon>Polyporaceae</taxon>
        <taxon>Trametes</taxon>
    </lineage>
</organism>
<dbReference type="PROSITE" id="PS00086">
    <property type="entry name" value="CYTOCHROME_P450"/>
    <property type="match status" value="1"/>
</dbReference>
<dbReference type="AlphaFoldDB" id="A0A1Y2IMI2"/>
<dbReference type="Gene3D" id="1.10.630.10">
    <property type="entry name" value="Cytochrome P450"/>
    <property type="match status" value="1"/>
</dbReference>
<keyword evidence="4 5" id="KW-0408">Iron</keyword>
<dbReference type="OrthoDB" id="1470350at2759"/>
<evidence type="ECO:0000256" key="3">
    <source>
        <dbReference type="ARBA" id="ARBA00023002"/>
    </source>
</evidence>
<comment type="similarity">
    <text evidence="1 5">Belongs to the cytochrome P450 family.</text>
</comment>
<evidence type="ECO:0000256" key="5">
    <source>
        <dbReference type="RuleBase" id="RU000461"/>
    </source>
</evidence>
<keyword evidence="2 5" id="KW-0479">Metal-binding</keyword>
<dbReference type="GO" id="GO:0016705">
    <property type="term" value="F:oxidoreductase activity, acting on paired donors, with incorporation or reduction of molecular oxygen"/>
    <property type="evidence" value="ECO:0007669"/>
    <property type="project" value="InterPro"/>
</dbReference>